<sequence length="223" mass="23217">MARGVNVTVVRSKICGITRIEDALAAVEAGADAIGLVFYAKSPRAVSIEQAAAILQALPPFVTTVGLFVDMPRDELQQLLQRLPLDLLQFHGDESPADCEGHGRPYIKALRVRPGEDVSAAMAPYSGARGILLDTFVEGVPGGTGASFDWSLVPENAGKPIILAGGLDAGNVAVAISQVRPYAVDVSGGVEVSKGIKDAGKIRAFIQAVHDLRCDGDSSGAVN</sequence>
<keyword evidence="7 10" id="KW-0822">Tryptophan biosynthesis</keyword>
<feature type="domain" description="N-(5'phosphoribosyl) anthranilate isomerase (PRAI)" evidence="11">
    <location>
        <begin position="13"/>
        <end position="208"/>
    </location>
</feature>
<keyword evidence="6 10" id="KW-0028">Amino-acid biosynthesis</keyword>
<evidence type="ECO:0000256" key="7">
    <source>
        <dbReference type="ARBA" id="ARBA00022822"/>
    </source>
</evidence>
<dbReference type="UniPathway" id="UPA00035">
    <property type="reaction ID" value="UER00042"/>
</dbReference>
<dbReference type="SUPFAM" id="SSF51366">
    <property type="entry name" value="Ribulose-phoshate binding barrel"/>
    <property type="match status" value="1"/>
</dbReference>
<evidence type="ECO:0000256" key="5">
    <source>
        <dbReference type="ARBA" id="ARBA00022272"/>
    </source>
</evidence>
<evidence type="ECO:0000256" key="6">
    <source>
        <dbReference type="ARBA" id="ARBA00022605"/>
    </source>
</evidence>
<dbReference type="InterPro" id="IPR001240">
    <property type="entry name" value="PRAI_dom"/>
</dbReference>
<evidence type="ECO:0000256" key="10">
    <source>
        <dbReference type="HAMAP-Rule" id="MF_00135"/>
    </source>
</evidence>
<dbReference type="OrthoDB" id="9796196at2"/>
<proteinExistence type="inferred from homology"/>
<evidence type="ECO:0000313" key="12">
    <source>
        <dbReference type="EMBL" id="AVO55272.1"/>
    </source>
</evidence>
<keyword evidence="8 10" id="KW-0057">Aromatic amino acid biosynthesis</keyword>
<evidence type="ECO:0000256" key="9">
    <source>
        <dbReference type="ARBA" id="ARBA00023235"/>
    </source>
</evidence>
<dbReference type="CDD" id="cd00405">
    <property type="entry name" value="PRAI"/>
    <property type="match status" value="1"/>
</dbReference>
<dbReference type="InterPro" id="IPR044643">
    <property type="entry name" value="TrpF_fam"/>
</dbReference>
<evidence type="ECO:0000256" key="4">
    <source>
        <dbReference type="ARBA" id="ARBA00012572"/>
    </source>
</evidence>
<dbReference type="NCBIfam" id="NF002298">
    <property type="entry name" value="PRK01222.1-4"/>
    <property type="match status" value="1"/>
</dbReference>
<evidence type="ECO:0000259" key="11">
    <source>
        <dbReference type="Pfam" id="PF00697"/>
    </source>
</evidence>
<evidence type="ECO:0000313" key="13">
    <source>
        <dbReference type="Proteomes" id="UP000238327"/>
    </source>
</evidence>
<dbReference type="Pfam" id="PF00697">
    <property type="entry name" value="PRAI"/>
    <property type="match status" value="1"/>
</dbReference>
<protein>
    <recommendedName>
        <fullName evidence="5 10">N-(5'-phosphoribosyl)anthranilate isomerase</fullName>
        <shortName evidence="10">PRAI</shortName>
        <ecNumber evidence="4 10">5.3.1.24</ecNumber>
    </recommendedName>
</protein>
<gene>
    <name evidence="10" type="primary">trpF</name>
    <name evidence="12" type="ORF">C7A17_21760</name>
</gene>
<comment type="catalytic activity">
    <reaction evidence="1 10">
        <text>N-(5-phospho-beta-D-ribosyl)anthranilate = 1-(2-carboxyphenylamino)-1-deoxy-D-ribulose 5-phosphate</text>
        <dbReference type="Rhea" id="RHEA:21540"/>
        <dbReference type="ChEBI" id="CHEBI:18277"/>
        <dbReference type="ChEBI" id="CHEBI:58613"/>
        <dbReference type="EC" id="5.3.1.24"/>
    </reaction>
</comment>
<dbReference type="GO" id="GO:0004640">
    <property type="term" value="F:phosphoribosylanthranilate isomerase activity"/>
    <property type="evidence" value="ECO:0007669"/>
    <property type="project" value="UniProtKB-UniRule"/>
</dbReference>
<evidence type="ECO:0000256" key="2">
    <source>
        <dbReference type="ARBA" id="ARBA00004664"/>
    </source>
</evidence>
<dbReference type="EC" id="5.3.1.24" evidence="4 10"/>
<dbReference type="Proteomes" id="UP000238327">
    <property type="component" value="Chromosome"/>
</dbReference>
<name>A0A2R3QUA1_ECTME</name>
<dbReference type="PANTHER" id="PTHR42894">
    <property type="entry name" value="N-(5'-PHOSPHORIBOSYL)ANTHRANILATE ISOMERASE"/>
    <property type="match status" value="1"/>
</dbReference>
<dbReference type="HAMAP" id="MF_00135">
    <property type="entry name" value="PRAI"/>
    <property type="match status" value="1"/>
</dbReference>
<dbReference type="PANTHER" id="PTHR42894:SF1">
    <property type="entry name" value="N-(5'-PHOSPHORIBOSYL)ANTHRANILATE ISOMERASE"/>
    <property type="match status" value="1"/>
</dbReference>
<dbReference type="STRING" id="1001585.MDS_2002"/>
<dbReference type="NCBIfam" id="NF002299">
    <property type="entry name" value="PRK01222.1-6"/>
    <property type="match status" value="1"/>
</dbReference>
<dbReference type="AlphaFoldDB" id="A0A2R3QUA1"/>
<organism evidence="12 13">
    <name type="scientific">Ectopseudomonas mendocina</name>
    <name type="common">Pseudomonas mendocina</name>
    <dbReference type="NCBI Taxonomy" id="300"/>
    <lineage>
        <taxon>Bacteria</taxon>
        <taxon>Pseudomonadati</taxon>
        <taxon>Pseudomonadota</taxon>
        <taxon>Gammaproteobacteria</taxon>
        <taxon>Pseudomonadales</taxon>
        <taxon>Pseudomonadaceae</taxon>
        <taxon>Ectopseudomonas</taxon>
    </lineage>
</organism>
<evidence type="ECO:0000256" key="3">
    <source>
        <dbReference type="ARBA" id="ARBA00007571"/>
    </source>
</evidence>
<dbReference type="GO" id="GO:0000162">
    <property type="term" value="P:L-tryptophan biosynthetic process"/>
    <property type="evidence" value="ECO:0007669"/>
    <property type="project" value="UniProtKB-UniRule"/>
</dbReference>
<keyword evidence="9 10" id="KW-0413">Isomerase</keyword>
<accession>A0A2R3QUA1</accession>
<comment type="similarity">
    <text evidence="3 10">Belongs to the TrpF family.</text>
</comment>
<evidence type="ECO:0000256" key="1">
    <source>
        <dbReference type="ARBA" id="ARBA00001164"/>
    </source>
</evidence>
<dbReference type="InterPro" id="IPR011060">
    <property type="entry name" value="RibuloseP-bd_barrel"/>
</dbReference>
<comment type="pathway">
    <text evidence="2 10">Amino-acid biosynthesis; L-tryptophan biosynthesis; L-tryptophan from chorismate: step 3/5.</text>
</comment>
<dbReference type="EMBL" id="CP027657">
    <property type="protein sequence ID" value="AVO55272.1"/>
    <property type="molecule type" value="Genomic_DNA"/>
</dbReference>
<dbReference type="FunFam" id="3.20.20.70:FF:000075">
    <property type="entry name" value="Tryptophan biosynthesis protein TRP1"/>
    <property type="match status" value="1"/>
</dbReference>
<dbReference type="Gene3D" id="3.20.20.70">
    <property type="entry name" value="Aldolase class I"/>
    <property type="match status" value="1"/>
</dbReference>
<reference evidence="12 13" key="1">
    <citation type="submission" date="2018-03" db="EMBL/GenBank/DDBJ databases">
        <title>Complete genome sequence and methylome analysis of Pseudomonas mendocina NEB 698.</title>
        <authorList>
            <person name="Morgan R.D."/>
        </authorList>
    </citation>
    <scope>NUCLEOTIDE SEQUENCE [LARGE SCALE GENOMIC DNA]</scope>
    <source>
        <strain evidence="12 13">NEB698</strain>
    </source>
</reference>
<dbReference type="InterPro" id="IPR013785">
    <property type="entry name" value="Aldolase_TIM"/>
</dbReference>
<evidence type="ECO:0000256" key="8">
    <source>
        <dbReference type="ARBA" id="ARBA00023141"/>
    </source>
</evidence>